<dbReference type="EMBL" id="ML987191">
    <property type="protein sequence ID" value="KAF2252737.1"/>
    <property type="molecule type" value="Genomic_DNA"/>
</dbReference>
<dbReference type="InterPro" id="IPR010730">
    <property type="entry name" value="HET"/>
</dbReference>
<keyword evidence="3" id="KW-1185">Reference proteome</keyword>
<gene>
    <name evidence="2" type="ORF">BU26DRAFT_600993</name>
</gene>
<dbReference type="AlphaFoldDB" id="A0A6A6IRD7"/>
<evidence type="ECO:0000259" key="1">
    <source>
        <dbReference type="Pfam" id="PF06985"/>
    </source>
</evidence>
<dbReference type="PANTHER" id="PTHR24148:SF64">
    <property type="entry name" value="HETEROKARYON INCOMPATIBILITY DOMAIN-CONTAINING PROTEIN"/>
    <property type="match status" value="1"/>
</dbReference>
<evidence type="ECO:0000313" key="2">
    <source>
        <dbReference type="EMBL" id="KAF2252737.1"/>
    </source>
</evidence>
<organism evidence="2 3">
    <name type="scientific">Trematosphaeria pertusa</name>
    <dbReference type="NCBI Taxonomy" id="390896"/>
    <lineage>
        <taxon>Eukaryota</taxon>
        <taxon>Fungi</taxon>
        <taxon>Dikarya</taxon>
        <taxon>Ascomycota</taxon>
        <taxon>Pezizomycotina</taxon>
        <taxon>Dothideomycetes</taxon>
        <taxon>Pleosporomycetidae</taxon>
        <taxon>Pleosporales</taxon>
        <taxon>Massarineae</taxon>
        <taxon>Trematosphaeriaceae</taxon>
        <taxon>Trematosphaeria</taxon>
    </lineage>
</organism>
<reference evidence="2" key="1">
    <citation type="journal article" date="2020" name="Stud. Mycol.">
        <title>101 Dothideomycetes genomes: a test case for predicting lifestyles and emergence of pathogens.</title>
        <authorList>
            <person name="Haridas S."/>
            <person name="Albert R."/>
            <person name="Binder M."/>
            <person name="Bloem J."/>
            <person name="Labutti K."/>
            <person name="Salamov A."/>
            <person name="Andreopoulos B."/>
            <person name="Baker S."/>
            <person name="Barry K."/>
            <person name="Bills G."/>
            <person name="Bluhm B."/>
            <person name="Cannon C."/>
            <person name="Castanera R."/>
            <person name="Culley D."/>
            <person name="Daum C."/>
            <person name="Ezra D."/>
            <person name="Gonzalez J."/>
            <person name="Henrissat B."/>
            <person name="Kuo A."/>
            <person name="Liang C."/>
            <person name="Lipzen A."/>
            <person name="Lutzoni F."/>
            <person name="Magnuson J."/>
            <person name="Mondo S."/>
            <person name="Nolan M."/>
            <person name="Ohm R."/>
            <person name="Pangilinan J."/>
            <person name="Park H.-J."/>
            <person name="Ramirez L."/>
            <person name="Alfaro M."/>
            <person name="Sun H."/>
            <person name="Tritt A."/>
            <person name="Yoshinaga Y."/>
            <person name="Zwiers L.-H."/>
            <person name="Turgeon B."/>
            <person name="Goodwin S."/>
            <person name="Spatafora J."/>
            <person name="Crous P."/>
            <person name="Grigoriev I."/>
        </authorList>
    </citation>
    <scope>NUCLEOTIDE SEQUENCE</scope>
    <source>
        <strain evidence="2">CBS 122368</strain>
    </source>
</reference>
<dbReference type="GeneID" id="54588552"/>
<sequence length="528" mass="60177">MASNSLAQVTEGWPLRLLHVDSMTSFQRRDGNVYNGEKEPRYNILTYTWGRFAAEGESSIEIGGDLEWEIPSIKRSHFTAEQFTRIIKKIGAENSAGWVWVDVACIDQRDGSAAKMEEIGRQAAIFQKAQNVYAWLCTLQSDALQQNLDCLRRAARDIEFWNQNAPQSRSRRRWIWRTENCLRYLFRDPWFTSLWTLQEAFLRRDAYILSKQGDAVTFPGETNKAYLFSLFADCSTVYRTILRLTQIDGASSWAYDVMQLDEIIHLIEKSGCYALYANCPITLYGAARFRSASQPPDRIYGIMQVFGLRLGESSAPGHSFSLAQLEFQLGQALNERSPILAQLFVHLTAADGHTWRISENSTTPERGRGVVQPKQLCEISADETGRMMFYGKSCYWPDLVRYWEAIKNQRIRQGKAFTPSIHLDQGTSVARRMPKLWLSLNLDFGKEHDVIAQWIVTECKCPVRAAHLGETKGLFLGRAVTFQVAVILADLEGIAEWSRLGFCMWENSVLDPPATYGDVWSPFEGHLV</sequence>
<name>A0A6A6IRD7_9PLEO</name>
<proteinExistence type="predicted"/>
<dbReference type="OrthoDB" id="2157530at2759"/>
<accession>A0A6A6IRD7</accession>
<dbReference type="PANTHER" id="PTHR24148">
    <property type="entry name" value="ANKYRIN REPEAT DOMAIN-CONTAINING PROTEIN 39 HOMOLOG-RELATED"/>
    <property type="match status" value="1"/>
</dbReference>
<feature type="domain" description="Heterokaryon incompatibility" evidence="1">
    <location>
        <begin position="42"/>
        <end position="199"/>
    </location>
</feature>
<dbReference type="InterPro" id="IPR052895">
    <property type="entry name" value="HetReg/Transcr_Mod"/>
</dbReference>
<protein>
    <recommendedName>
        <fullName evidence="1">Heterokaryon incompatibility domain-containing protein</fullName>
    </recommendedName>
</protein>
<dbReference type="RefSeq" id="XP_033687741.1">
    <property type="nucleotide sequence ID" value="XM_033835222.1"/>
</dbReference>
<evidence type="ECO:0000313" key="3">
    <source>
        <dbReference type="Proteomes" id="UP000800094"/>
    </source>
</evidence>
<dbReference type="Proteomes" id="UP000800094">
    <property type="component" value="Unassembled WGS sequence"/>
</dbReference>
<dbReference type="Pfam" id="PF06985">
    <property type="entry name" value="HET"/>
    <property type="match status" value="1"/>
</dbReference>